<dbReference type="Proteomes" id="UP000005627">
    <property type="component" value="Chromosome 5"/>
</dbReference>
<accession>G8ZUT0</accession>
<feature type="domain" description="ELP1 N-terminal second beta-propeller" evidence="8">
    <location>
        <begin position="458"/>
        <end position="732"/>
    </location>
</feature>
<organism evidence="12 13">
    <name type="scientific">Torulaspora delbrueckii</name>
    <name type="common">Yeast</name>
    <name type="synonym">Candida colliculosa</name>
    <dbReference type="NCBI Taxonomy" id="4950"/>
    <lineage>
        <taxon>Eukaryota</taxon>
        <taxon>Fungi</taxon>
        <taxon>Dikarya</taxon>
        <taxon>Ascomycota</taxon>
        <taxon>Saccharomycotina</taxon>
        <taxon>Saccharomycetes</taxon>
        <taxon>Saccharomycetales</taxon>
        <taxon>Saccharomycetaceae</taxon>
        <taxon>Torulaspora</taxon>
    </lineage>
</organism>
<evidence type="ECO:0000259" key="8">
    <source>
        <dbReference type="Pfam" id="PF23797"/>
    </source>
</evidence>
<dbReference type="GO" id="GO:0000049">
    <property type="term" value="F:tRNA binding"/>
    <property type="evidence" value="ECO:0007669"/>
    <property type="project" value="EnsemblFungi"/>
</dbReference>
<dbReference type="KEGG" id="tdl:TDEL_0E01310"/>
<evidence type="ECO:0000256" key="1">
    <source>
        <dbReference type="ARBA" id="ARBA00005043"/>
    </source>
</evidence>
<evidence type="ECO:0000259" key="10">
    <source>
        <dbReference type="Pfam" id="PF23925"/>
    </source>
</evidence>
<dbReference type="Pfam" id="PF23925">
    <property type="entry name" value="A-sol_ELP1"/>
    <property type="match status" value="1"/>
</dbReference>
<dbReference type="InterPro" id="IPR056166">
    <property type="entry name" value="TPR_ELP1"/>
</dbReference>
<evidence type="ECO:0000259" key="7">
    <source>
        <dbReference type="Pfam" id="PF04762"/>
    </source>
</evidence>
<dbReference type="FunCoup" id="G8ZUT0">
    <property type="interactions" value="1173"/>
</dbReference>
<dbReference type="InterPro" id="IPR056164">
    <property type="entry name" value="Beta-prop_ELP1_1st"/>
</dbReference>
<dbReference type="Pfam" id="PF23936">
    <property type="entry name" value="HB_ELP1"/>
    <property type="match status" value="1"/>
</dbReference>
<evidence type="ECO:0000313" key="12">
    <source>
        <dbReference type="EMBL" id="CCE92374.1"/>
    </source>
</evidence>
<dbReference type="InterPro" id="IPR006849">
    <property type="entry name" value="Elp1"/>
</dbReference>
<dbReference type="GO" id="GO:0005634">
    <property type="term" value="C:nucleus"/>
    <property type="evidence" value="ECO:0007669"/>
    <property type="project" value="UniProtKB-SubCell"/>
</dbReference>
<evidence type="ECO:0000256" key="4">
    <source>
        <dbReference type="ARBA" id="ARBA00022694"/>
    </source>
</evidence>
<dbReference type="PANTHER" id="PTHR12747">
    <property type="entry name" value="ELONGATOR COMPLEX PROTEIN 1"/>
    <property type="match status" value="1"/>
</dbReference>
<dbReference type="STRING" id="1076872.G8ZUT0"/>
<gene>
    <name evidence="12" type="primary">TDEL0E01310</name>
    <name evidence="12" type="ORF">TDEL_0E01310</name>
</gene>
<dbReference type="InterPro" id="IPR036322">
    <property type="entry name" value="WD40_repeat_dom_sf"/>
</dbReference>
<dbReference type="InterPro" id="IPR056165">
    <property type="entry name" value="Beta-prop_ELP1_2nd"/>
</dbReference>
<dbReference type="GO" id="GO:0005829">
    <property type="term" value="C:cytosol"/>
    <property type="evidence" value="ECO:0007669"/>
    <property type="project" value="TreeGrafter"/>
</dbReference>
<dbReference type="GO" id="GO:0002926">
    <property type="term" value="P:tRNA wobble base 5-methoxycarbonylmethyl-2-thiouridinylation"/>
    <property type="evidence" value="ECO:0007669"/>
    <property type="project" value="TreeGrafter"/>
</dbReference>
<dbReference type="SUPFAM" id="SSF82171">
    <property type="entry name" value="DPP6 N-terminal domain-like"/>
    <property type="match status" value="1"/>
</dbReference>
<sequence length="1364" mass="154646">MLGLIGDALILKGTVCDSALCDRLALLTSVENMRNLITLNRGRLRPTGAPYQGVDSEINFKLLDSSFDTLSDSITCVTGALEVGIVEVSQFLKHGAKNVLVSLNDTFDDELLSFIHFADINQVVLVFKQGDIISATYDPSTYDPNNTVVEIVGTIDNGIEAAEWSFDEETLALVTSDRNVILLSKILEPIVEVPLAIEDLKKSKHVTVGWGKKETQFRGKGARAMEREALASLKASGLVGNQLRDPTMPYMVDTGEITAMDNREVYISWRGDCEYFALSTIETVEDADDTEAKVERRVIRVYTRDGQLDSASEPVDGMEHGLSWKPQGSLIASIKRTAQMDDEKALELIFFERNGLRHGEFDTRLPLDEKVRHLTWNCSSEVLTIVLEDKIQLWITKNYHWYLKQEIYAKNVRYVKWHMEKDFTLMYGDEENVNIVDLAYKMTQGPTLEPHDNGMSLVVDGNSVCITPLAMANVPPPMYYRDFETPGNVIDVAVSFSNEIFAALNRDALILASVPSLMDMKKGQHPTVACVFKISEFASELDSPRQVAFINDSTVGVLLDSDNLSRIALINVEDVTQPAVTTVVDTYDKVVLLRSSFDYNQLVYESRDGTIMKLDLDGQAEQVAKFPQLVRDFRVKRVHNLIKHEADQWESESSEMVAFGVTSSGKLYANNTLLASAVTSIEITDSFLLFTTAQHNLQFVHLNNLDFKPIPLVEEGVVDERVRAIERGSILVSVMPSSSAVVLQASRGNLETIHPRIMVLSRVRKDIMAKRYREAFVCCRTHRINLDILHDYAPDLFFENLESFINQVERVDYLNFFISCLCEDDVTKTKYKETLDIGMSDPFELEPAPLTEMQEYMKKKMFEPSKSKVNKICQAVLDVLLSKPSYRQKYIQTIITAYASQTPQNLEDALSLISSLASDEEKESCITYLCFLQDPNVVYKVALSLYDVKLAVSVAQKSQMDPREYLPFLQSLYDNEPLRRQFLIDDYLKNYTKALDHLAKIGETAEDLSTEAMEYLKIHGLYEHGLLLYRYDTKKQNTVYYLFAKDLSSKQEYQDAAVIYEMLEKQREAMQAYTAAKKWREALAIASSHFPEEVNELAEELISSLTFEHRYSDTAVIHLEFMNDLEAAMKDYCLAYQYDMACLVAAKRSKNGLIAKIVDPGLGEGFGVVAELLADCESQVNSQLRRLRELRAKKEEDPYGFYGQEPAQEDDVSIAPSETSTQESFFTKYTGKTGGTAKTGASRRTAKNKRREERKRARGKKGTIYEEEYLVQSIGRLIERLDQTRPDAVKLISGLCRRAMKEQAYKIQKSFVDLTQMLRTHITEIYNISEKDRERVDENGELYYIPEIPVPEIKDFPKSKVVDF</sequence>
<dbReference type="InterPro" id="IPR056167">
    <property type="entry name" value="A-sol_ELP1"/>
</dbReference>
<dbReference type="InParanoid" id="G8ZUT0"/>
<proteinExistence type="inferred from homology"/>
<evidence type="ECO:0000313" key="13">
    <source>
        <dbReference type="Proteomes" id="UP000005627"/>
    </source>
</evidence>
<dbReference type="SUPFAM" id="SSF50978">
    <property type="entry name" value="WD40 repeat-like"/>
    <property type="match status" value="1"/>
</dbReference>
<keyword evidence="5" id="KW-0539">Nucleus</keyword>
<dbReference type="RefSeq" id="XP_003681585.1">
    <property type="nucleotide sequence ID" value="XM_003681537.1"/>
</dbReference>
<keyword evidence="4" id="KW-0819">tRNA processing</keyword>
<feature type="region of interest" description="Disordered" evidence="6">
    <location>
        <begin position="1228"/>
        <end position="1260"/>
    </location>
</feature>
<evidence type="ECO:0000259" key="9">
    <source>
        <dbReference type="Pfam" id="PF23878"/>
    </source>
</evidence>
<dbReference type="Pfam" id="PF23797">
    <property type="entry name" value="Beta-prop_ELP1_2nd"/>
    <property type="match status" value="1"/>
</dbReference>
<comment type="function">
    <text evidence="5">Component of the elongator complex which is required for multiple tRNA modifications, including mcm5U (5-methoxycarbonylmethyl uridine), mcm5s2U (5-methoxycarbonylmethyl-2-thiouridine), and ncm5U (5-carbamoylmethyl uridine). The elongator complex catalyzes formation of carboxymethyluridine in the wobble base at position 34 in tRNAs.</text>
</comment>
<dbReference type="PANTHER" id="PTHR12747:SF0">
    <property type="entry name" value="ELONGATOR COMPLEX PROTEIN 1"/>
    <property type="match status" value="1"/>
</dbReference>
<evidence type="ECO:0000256" key="3">
    <source>
        <dbReference type="ARBA" id="ARBA00022490"/>
    </source>
</evidence>
<dbReference type="GO" id="GO:0042802">
    <property type="term" value="F:identical protein binding"/>
    <property type="evidence" value="ECO:0007669"/>
    <property type="project" value="EnsemblFungi"/>
</dbReference>
<dbReference type="PIRSF" id="PIRSF017233">
    <property type="entry name" value="IKAP"/>
    <property type="match status" value="1"/>
</dbReference>
<keyword evidence="13" id="KW-1185">Reference proteome</keyword>
<reference evidence="12 13" key="1">
    <citation type="journal article" date="2011" name="Proc. Natl. Acad. Sci. U.S.A.">
        <title>Evolutionary erosion of yeast sex chromosomes by mating-type switching accidents.</title>
        <authorList>
            <person name="Gordon J.L."/>
            <person name="Armisen D."/>
            <person name="Proux-Wera E."/>
            <person name="Oheigeartaigh S.S."/>
            <person name="Byrne K.P."/>
            <person name="Wolfe K.H."/>
        </authorList>
    </citation>
    <scope>NUCLEOTIDE SEQUENCE [LARGE SCALE GENOMIC DNA]</scope>
    <source>
        <strain evidence="13">ATCC 10662 / CBS 1146 / NBRC 0425 / NCYC 2629 / NRRL Y-866</strain>
    </source>
</reference>
<dbReference type="Pfam" id="PF04762">
    <property type="entry name" value="Beta-prop_ELP1_1st"/>
    <property type="match status" value="1"/>
</dbReference>
<dbReference type="HOGENOM" id="CLU_001477_0_1_1"/>
<evidence type="ECO:0000256" key="5">
    <source>
        <dbReference type="PIRNR" id="PIRNR017233"/>
    </source>
</evidence>
<dbReference type="EMBL" id="HE616746">
    <property type="protein sequence ID" value="CCE92374.1"/>
    <property type="molecule type" value="Genomic_DNA"/>
</dbReference>
<feature type="domain" description="ELP1 alpha-solenoid" evidence="10">
    <location>
        <begin position="756"/>
        <end position="972"/>
    </location>
</feature>
<keyword evidence="3 5" id="KW-0963">Cytoplasm</keyword>
<comment type="subcellular location">
    <subcellularLocation>
        <location evidence="5">Cytoplasm</location>
    </subcellularLocation>
    <subcellularLocation>
        <location evidence="5">Nucleus</location>
    </subcellularLocation>
</comment>
<dbReference type="eggNOG" id="KOG1920">
    <property type="taxonomic scope" value="Eukaryota"/>
</dbReference>
<feature type="domain" description="ELP1 first N-terminal beta-propeller" evidence="7">
    <location>
        <begin position="33"/>
        <end position="420"/>
    </location>
</feature>
<dbReference type="UniPathway" id="UPA00988"/>
<protein>
    <recommendedName>
        <fullName evidence="5">Elongator complex protein 1</fullName>
    </recommendedName>
</protein>
<dbReference type="OrthoDB" id="40048at2759"/>
<dbReference type="Gene3D" id="1.25.40.470">
    <property type="match status" value="1"/>
</dbReference>
<dbReference type="InterPro" id="IPR056169">
    <property type="entry name" value="HB_ELP1"/>
</dbReference>
<comment type="pathway">
    <text evidence="1">tRNA modification; 5-methoxycarbonylmethyl-2-thiouridine-tRNA biosynthesis.</text>
</comment>
<evidence type="ECO:0000256" key="2">
    <source>
        <dbReference type="ARBA" id="ARBA00006086"/>
    </source>
</evidence>
<feature type="domain" description="ELP1 TPR" evidence="9">
    <location>
        <begin position="981"/>
        <end position="1138"/>
    </location>
</feature>
<dbReference type="GO" id="GO:0006357">
    <property type="term" value="P:regulation of transcription by RNA polymerase II"/>
    <property type="evidence" value="ECO:0007669"/>
    <property type="project" value="EnsemblFungi"/>
</dbReference>
<dbReference type="GO" id="GO:0033588">
    <property type="term" value="C:elongator holoenzyme complex"/>
    <property type="evidence" value="ECO:0007669"/>
    <property type="project" value="EnsemblFungi"/>
</dbReference>
<dbReference type="GeneID" id="11503775"/>
<feature type="compositionally biased region" description="Low complexity" evidence="6">
    <location>
        <begin position="1228"/>
        <end position="1243"/>
    </location>
</feature>
<comment type="similarity">
    <text evidence="2 5">Belongs to the ELP1/IKA1 family.</text>
</comment>
<evidence type="ECO:0000259" key="11">
    <source>
        <dbReference type="Pfam" id="PF23936"/>
    </source>
</evidence>
<evidence type="ECO:0000256" key="6">
    <source>
        <dbReference type="SAM" id="MobiDB-lite"/>
    </source>
</evidence>
<dbReference type="Pfam" id="PF23878">
    <property type="entry name" value="TPR_ELP1"/>
    <property type="match status" value="1"/>
</dbReference>
<name>G8ZUT0_TORDE</name>
<feature type="domain" description="ELP1 three-helical bundle" evidence="11">
    <location>
        <begin position="1158"/>
        <end position="1325"/>
    </location>
</feature>